<dbReference type="EMBL" id="JBEPLZ010000007">
    <property type="protein sequence ID" value="MET3570765.1"/>
    <property type="molecule type" value="Genomic_DNA"/>
</dbReference>
<gene>
    <name evidence="2" type="ORF">ABID13_002403</name>
</gene>
<feature type="transmembrane region" description="Helical" evidence="1">
    <location>
        <begin position="14"/>
        <end position="37"/>
    </location>
</feature>
<evidence type="ECO:0000313" key="3">
    <source>
        <dbReference type="Proteomes" id="UP001549200"/>
    </source>
</evidence>
<keyword evidence="1" id="KW-1133">Transmembrane helix</keyword>
<evidence type="ECO:0000256" key="1">
    <source>
        <dbReference type="SAM" id="Phobius"/>
    </source>
</evidence>
<name>A0ABV2FXK3_9FIRM</name>
<evidence type="ECO:0000313" key="2">
    <source>
        <dbReference type="EMBL" id="MET3570765.1"/>
    </source>
</evidence>
<keyword evidence="1" id="KW-0472">Membrane</keyword>
<protein>
    <submittedName>
        <fullName evidence="2">Flagellar basal body-associated protein FliL</fullName>
    </submittedName>
</protein>
<keyword evidence="3" id="KW-1185">Reference proteome</keyword>
<keyword evidence="2" id="KW-0282">Flagellum</keyword>
<accession>A0ABV2FXK3</accession>
<keyword evidence="2" id="KW-0969">Cilium</keyword>
<keyword evidence="1" id="KW-0812">Transmembrane</keyword>
<organism evidence="2 3">
    <name type="scientific">Enterocloster citroniae</name>
    <dbReference type="NCBI Taxonomy" id="358743"/>
    <lineage>
        <taxon>Bacteria</taxon>
        <taxon>Bacillati</taxon>
        <taxon>Bacillota</taxon>
        <taxon>Clostridia</taxon>
        <taxon>Lachnospirales</taxon>
        <taxon>Lachnospiraceae</taxon>
        <taxon>Enterocloster</taxon>
    </lineage>
</organism>
<reference evidence="2 3" key="1">
    <citation type="submission" date="2024-06" db="EMBL/GenBank/DDBJ databases">
        <title>Genomic Encyclopedia of Type Strains, Phase IV (KMG-IV): sequencing the most valuable type-strain genomes for metagenomic binning, comparative biology and taxonomic classification.</title>
        <authorList>
            <person name="Goeker M."/>
        </authorList>
    </citation>
    <scope>NUCLEOTIDE SEQUENCE [LARGE SCALE GENOMIC DNA]</scope>
    <source>
        <strain evidence="2 3">DSM 19261</strain>
    </source>
</reference>
<dbReference type="Proteomes" id="UP001549200">
    <property type="component" value="Unassembled WGS sequence"/>
</dbReference>
<comment type="caution">
    <text evidence="2">The sequence shown here is derived from an EMBL/GenBank/DDBJ whole genome shotgun (WGS) entry which is preliminary data.</text>
</comment>
<sequence>MYMMNMSDPKMKKIISTIIVVVLVLAMIVPMALSALMY</sequence>
<proteinExistence type="predicted"/>
<keyword evidence="2" id="KW-0966">Cell projection</keyword>